<proteinExistence type="predicted"/>
<evidence type="ECO:0000313" key="2">
    <source>
        <dbReference type="Proteomes" id="UP000032142"/>
    </source>
</evidence>
<keyword evidence="2" id="KW-1185">Reference proteome</keyword>
<reference evidence="2" key="1">
    <citation type="submission" date="2014-09" db="EMBL/GenBank/DDBJ databases">
        <authorList>
            <person name="Mudge J."/>
            <person name="Ramaraj T."/>
            <person name="Lindquist I.E."/>
            <person name="Bharti A.K."/>
            <person name="Sundararajan A."/>
            <person name="Cameron C.T."/>
            <person name="Woodward J.E."/>
            <person name="May G.D."/>
            <person name="Brubaker C."/>
            <person name="Broadhvest J."/>
            <person name="Wilkins T.A."/>
        </authorList>
    </citation>
    <scope>NUCLEOTIDE SEQUENCE</scope>
    <source>
        <strain evidence="2">cv. AKA8401</strain>
    </source>
</reference>
<dbReference type="AlphaFoldDB" id="A0A0B0MBY1"/>
<organism evidence="1 2">
    <name type="scientific">Gossypium arboreum</name>
    <name type="common">Tree cotton</name>
    <name type="synonym">Gossypium nanking</name>
    <dbReference type="NCBI Taxonomy" id="29729"/>
    <lineage>
        <taxon>Eukaryota</taxon>
        <taxon>Viridiplantae</taxon>
        <taxon>Streptophyta</taxon>
        <taxon>Embryophyta</taxon>
        <taxon>Tracheophyta</taxon>
        <taxon>Spermatophyta</taxon>
        <taxon>Magnoliopsida</taxon>
        <taxon>eudicotyledons</taxon>
        <taxon>Gunneridae</taxon>
        <taxon>Pentapetalae</taxon>
        <taxon>rosids</taxon>
        <taxon>malvids</taxon>
        <taxon>Malvales</taxon>
        <taxon>Malvaceae</taxon>
        <taxon>Malvoideae</taxon>
        <taxon>Gossypium</taxon>
    </lineage>
</organism>
<accession>A0A0B0MBY1</accession>
<protein>
    <submittedName>
        <fullName evidence="1">Uncharacterized protein</fullName>
    </submittedName>
</protein>
<dbReference type="EMBL" id="JRRC01033997">
    <property type="protein sequence ID" value="KHF98259.1"/>
    <property type="molecule type" value="Genomic_DNA"/>
</dbReference>
<gene>
    <name evidence="1" type="ORF">F383_14885</name>
</gene>
<evidence type="ECO:0000313" key="1">
    <source>
        <dbReference type="EMBL" id="KHF98259.1"/>
    </source>
</evidence>
<dbReference type="Proteomes" id="UP000032142">
    <property type="component" value="Unassembled WGS sequence"/>
</dbReference>
<sequence>MPHSFTSKTKNRYLLIFKGNPRFIIIID</sequence>
<comment type="caution">
    <text evidence="1">The sequence shown here is derived from an EMBL/GenBank/DDBJ whole genome shotgun (WGS) entry which is preliminary data.</text>
</comment>
<name>A0A0B0MBY1_GOSAR</name>